<protein>
    <submittedName>
        <fullName evidence="1">Uncharacterized protein</fullName>
    </submittedName>
</protein>
<accession>A0A0M7GMR1</accession>
<gene>
    <name evidence="1" type="ORF">ERS370011_03091</name>
</gene>
<dbReference type="AlphaFoldDB" id="A0A0M7GMR1"/>
<dbReference type="SUPFAM" id="SSF88874">
    <property type="entry name" value="Receptor-binding domain of short tail fibre protein gp12"/>
    <property type="match status" value="1"/>
</dbReference>
<evidence type="ECO:0000313" key="1">
    <source>
        <dbReference type="EMBL" id="CUI96632.1"/>
    </source>
</evidence>
<dbReference type="RefSeq" id="WP_053073225.1">
    <property type="nucleotide sequence ID" value="NZ_CBCSJN010000003.1"/>
</dbReference>
<dbReference type="OrthoDB" id="9810174at2"/>
<name>A0A0M7GMR1_9BORD</name>
<dbReference type="Proteomes" id="UP000053096">
    <property type="component" value="Unassembled WGS sequence"/>
</dbReference>
<sequence>MATRIYKTPFAATGDKEALAAEDQPDGKVSLQAGWTPDYELPDDNANYRPVGRAEMNGIIGEITEGLGEMQLNGFAKWQTVDGGWPMGAYVNHGGGIFRSTASNNTSTPAPGDGSWAVAFPLIFSITALPMQDIGPVIVAECAEVWTWSESQYFTGYRSPLCGRPLDGHTLTPLVSEVDATGGLLSKMSYARLWGYAQEQGLVKTEAEWLANRGAHWFTDYSSTQFRVPDLRDMFRRFSGTDADTANARVLGSRQTDAMQRMTGRLSLVTGSGYGEGVFANDPTLLTAQIQAGYVPNNIPAIKFDNAMQVRTASETRSTNTAFHPRIHA</sequence>
<organism evidence="1 2">
    <name type="scientific">Bordetella pseudohinzii</name>
    <dbReference type="NCBI Taxonomy" id="1331258"/>
    <lineage>
        <taxon>Bacteria</taxon>
        <taxon>Pseudomonadati</taxon>
        <taxon>Pseudomonadota</taxon>
        <taxon>Betaproteobacteria</taxon>
        <taxon>Burkholderiales</taxon>
        <taxon>Alcaligenaceae</taxon>
        <taxon>Bordetella</taxon>
    </lineage>
</organism>
<dbReference type="EMBL" id="CYTV01000009">
    <property type="protein sequence ID" value="CUI96632.1"/>
    <property type="molecule type" value="Genomic_DNA"/>
</dbReference>
<evidence type="ECO:0000313" key="2">
    <source>
        <dbReference type="Proteomes" id="UP000053096"/>
    </source>
</evidence>
<reference evidence="1 2" key="1">
    <citation type="submission" date="2015-09" db="EMBL/GenBank/DDBJ databases">
        <authorList>
            <person name="Jackson K.R."/>
            <person name="Lunt B.L."/>
            <person name="Fisher J.N.B."/>
            <person name="Gardner A.V."/>
            <person name="Bailey M.E."/>
            <person name="Deus L.M."/>
            <person name="Earl A.S."/>
            <person name="Gibby P.D."/>
            <person name="Hartmann K.A."/>
            <person name="Liu J.E."/>
            <person name="Manci A.M."/>
            <person name="Nielsen D.A."/>
            <person name="Solomon M.B."/>
            <person name="Breakwell D.P."/>
            <person name="Burnett S.H."/>
            <person name="Grose J.H."/>
        </authorList>
    </citation>
    <scope>NUCLEOTIDE SEQUENCE [LARGE SCALE GENOMIC DNA]</scope>
    <source>
        <strain evidence="1 2">2789STDY5608636</strain>
    </source>
</reference>
<proteinExistence type="predicted"/>